<keyword evidence="5" id="KW-0067">ATP-binding</keyword>
<feature type="transmembrane region" description="Helical" evidence="8">
    <location>
        <begin position="1030"/>
        <end position="1052"/>
    </location>
</feature>
<feature type="transmembrane region" description="Helical" evidence="8">
    <location>
        <begin position="108"/>
        <end position="126"/>
    </location>
</feature>
<feature type="transmembrane region" description="Helical" evidence="8">
    <location>
        <begin position="138"/>
        <end position="155"/>
    </location>
</feature>
<feature type="transmembrane region" description="Helical" evidence="8">
    <location>
        <begin position="363"/>
        <end position="386"/>
    </location>
</feature>
<dbReference type="Gene3D" id="3.40.50.300">
    <property type="entry name" value="P-loop containing nucleotide triphosphate hydrolases"/>
    <property type="match status" value="2"/>
</dbReference>
<feature type="domain" description="ABC transmembrane type-1" evidence="10">
    <location>
        <begin position="292"/>
        <end position="475"/>
    </location>
</feature>
<feature type="transmembrane region" description="Helical" evidence="8">
    <location>
        <begin position="945"/>
        <end position="965"/>
    </location>
</feature>
<dbReference type="Proteomes" id="UP000694865">
    <property type="component" value="Unplaced"/>
</dbReference>
<proteinExistence type="predicted"/>
<sequence length="1363" mass="153287">MAFNNSKLFNLIFKGATSMNTTADIDGMKEVHHLQILIHASFSVVASLNLFIMRCCTHIRYYNYRTMLRYPIHTFKWTIFLLLLMVSMFGLAEGFLTDISRYGSTKPLVYVPQIMTLISVLISMVYYHHMEYWNRPHLVWLLLLYWIMAIIGQVMEMLRLTHYIGADVTIVRLDVGFITALLYAICLASEINTIRCKIFSDYQEQAIPPDFLKTNLYYTTSYTNIISCIINWWVNWLVLLSHKRTLDLSDLGCLPERFESKHIVKTFDTAYKYEQKSPYVTVDEFCNNGFVLLLIICLSTILKATAATALYSISADVGVCIRNALQVRVYNKALRLPSMATEDSSLGQTINHMSVDGIAIQWFFLYVTLMIFNPVKVIFVCILLFWKVGMAGLIGVCVVLLTLPVLFRLGEMQRKSQLMSLLHSDRRLKKNNEWLQGIKLLKLNGWEQLFATGIKNERNKEMKHKLKIFVVYSLLNDAPLTPDTVFSTLALTTLLYQPLLTLPTLAKYLVEALSSTTRIEHFLSLKEFNQHPMVCNSEDGFVNEKFEMNDGKRTNSTSLYTTDVSAMQSIDSYVLGHLVQDHISLEIKNGFFSWENNQAADLVNINIKFRTGTLTMIIGSIGSGKSSIISALLGEMYTISGTVLSAKYSRMAYAAQKPWLQNASIKDNIVFGERFNSNRYNAVVGACALNDDLHNLPGGDMTEIGENGINLSGGQKQRISVARALYSMSDIVLLDDPLSALDAHVGEHVMEKAIFDFLRKEDRTVILVTHQIQHLEYADEIVFMENGKISHKGNLAEIRETNKELYRQWEMMVSTISDSEGDNDNNCGLETTQKCVSKESLQKLTKKEGTTLISEEKRNIGTISRDVIFSYARAIKLPLVGVLLILFLLQIAANVASNLWLSTWSHSEQESANTTVKIWMSLNGLLALFVQLATVILVNAIISPYFILLMIPIALVTAVSIDYGVGLPRDLKRMDSITLSPVLAQFTETFVGLPTIRAYRAEKRFQKCMLNKLDKNTLCQLYYARSLQWIGWRFSIIGMFLVLVIGMGALLISVYGNFKPSEMGLSITIGLIGSQFLGALMPYMVDITSYVNGVERVVQYTHLATENYQGFITPPGNWPYNGTISITNMSARYSDCSLAVLKNVNVRIPAHAKVGICGRTGCGKSSLTLALLRMIDVFKGRITIDGIDIAEVPLLTLRSRLSIIPQDPVLFCGTIRFNLDPDNKYSSVDLWNALEIAQLKECVRTMDGQLDAMVTEGGDNFSTGQIQLFCLARAFLRESKILIMDEATSSVDYKTDVILQNVISEAFADKTVLTIAHRVTTILNSDIVLVLSDGKLLEYDTPSNLLAKNDSMFASLVNKTTNI</sequence>
<dbReference type="PANTHER" id="PTHR24223:SF461">
    <property type="entry name" value="ATP-BINDING CASSETTE SUB-FAMILY C MEMBER SUR"/>
    <property type="match status" value="1"/>
</dbReference>
<keyword evidence="3 8" id="KW-0812">Transmembrane</keyword>
<dbReference type="CDD" id="cd03250">
    <property type="entry name" value="ABCC_MRP_domain1"/>
    <property type="match status" value="1"/>
</dbReference>
<feature type="transmembrane region" description="Helical" evidence="8">
    <location>
        <begin position="36"/>
        <end position="56"/>
    </location>
</feature>
<evidence type="ECO:0000313" key="12">
    <source>
        <dbReference type="RefSeq" id="XP_006818714.1"/>
    </source>
</evidence>
<evidence type="ECO:0000256" key="7">
    <source>
        <dbReference type="ARBA" id="ARBA00023136"/>
    </source>
</evidence>
<dbReference type="InterPro" id="IPR017871">
    <property type="entry name" value="ABC_transporter-like_CS"/>
</dbReference>
<evidence type="ECO:0000256" key="1">
    <source>
        <dbReference type="ARBA" id="ARBA00004370"/>
    </source>
</evidence>
<keyword evidence="7 8" id="KW-0472">Membrane</keyword>
<accession>A0ABM0MFC3</accession>
<feature type="domain" description="ABC transporter" evidence="9">
    <location>
        <begin position="585"/>
        <end position="811"/>
    </location>
</feature>
<dbReference type="Pfam" id="PF00664">
    <property type="entry name" value="ABC_membrane"/>
    <property type="match status" value="2"/>
</dbReference>
<evidence type="ECO:0000256" key="4">
    <source>
        <dbReference type="ARBA" id="ARBA00022741"/>
    </source>
</evidence>
<keyword evidence="4" id="KW-0547">Nucleotide-binding</keyword>
<dbReference type="SUPFAM" id="SSF90123">
    <property type="entry name" value="ABC transporter transmembrane region"/>
    <property type="match status" value="2"/>
</dbReference>
<feature type="domain" description="ABC transporter" evidence="9">
    <location>
        <begin position="1124"/>
        <end position="1358"/>
    </location>
</feature>
<feature type="domain" description="ABC transmembrane type-1" evidence="10">
    <location>
        <begin position="918"/>
        <end position="1089"/>
    </location>
</feature>
<name>A0ABM0MFC3_SACKO</name>
<evidence type="ECO:0000256" key="2">
    <source>
        <dbReference type="ARBA" id="ARBA00022448"/>
    </source>
</evidence>
<dbReference type="InterPro" id="IPR003439">
    <property type="entry name" value="ABC_transporter-like_ATP-bd"/>
</dbReference>
<reference evidence="12" key="1">
    <citation type="submission" date="2025-08" db="UniProtKB">
        <authorList>
            <consortium name="RefSeq"/>
        </authorList>
    </citation>
    <scope>IDENTIFICATION</scope>
    <source>
        <tissue evidence="12">Testes</tissue>
    </source>
</reference>
<gene>
    <name evidence="12" type="primary">LOC102808501</name>
</gene>
<evidence type="ECO:0000256" key="8">
    <source>
        <dbReference type="SAM" id="Phobius"/>
    </source>
</evidence>
<evidence type="ECO:0000256" key="6">
    <source>
        <dbReference type="ARBA" id="ARBA00022989"/>
    </source>
</evidence>
<dbReference type="RefSeq" id="XP_006818714.1">
    <property type="nucleotide sequence ID" value="XM_006818651.1"/>
</dbReference>
<feature type="transmembrane region" description="Helical" evidence="8">
    <location>
        <begin position="290"/>
        <end position="313"/>
    </location>
</feature>
<dbReference type="InterPro" id="IPR003593">
    <property type="entry name" value="AAA+_ATPase"/>
</dbReference>
<protein>
    <submittedName>
        <fullName evidence="12">ATP-binding cassette sub-family C member 9-like</fullName>
    </submittedName>
</protein>
<dbReference type="CDD" id="cd03244">
    <property type="entry name" value="ABCC_MRP_domain2"/>
    <property type="match status" value="1"/>
</dbReference>
<dbReference type="PROSITE" id="PS50893">
    <property type="entry name" value="ABC_TRANSPORTER_2"/>
    <property type="match status" value="2"/>
</dbReference>
<keyword evidence="2" id="KW-0813">Transport</keyword>
<feature type="transmembrane region" description="Helical" evidence="8">
    <location>
        <begin position="215"/>
        <end position="234"/>
    </location>
</feature>
<feature type="transmembrane region" description="Helical" evidence="8">
    <location>
        <begin position="77"/>
        <end position="96"/>
    </location>
</feature>
<organism evidence="11 12">
    <name type="scientific">Saccoglossus kowalevskii</name>
    <name type="common">Acorn worm</name>
    <dbReference type="NCBI Taxonomy" id="10224"/>
    <lineage>
        <taxon>Eukaryota</taxon>
        <taxon>Metazoa</taxon>
        <taxon>Hemichordata</taxon>
        <taxon>Enteropneusta</taxon>
        <taxon>Harrimaniidae</taxon>
        <taxon>Saccoglossus</taxon>
    </lineage>
</organism>
<feature type="transmembrane region" description="Helical" evidence="8">
    <location>
        <begin position="916"/>
        <end position="938"/>
    </location>
</feature>
<dbReference type="SMART" id="SM00382">
    <property type="entry name" value="AAA"/>
    <property type="match status" value="2"/>
</dbReference>
<dbReference type="GeneID" id="102808501"/>
<keyword evidence="6 8" id="KW-1133">Transmembrane helix</keyword>
<feature type="transmembrane region" description="Helical" evidence="8">
    <location>
        <begin position="877"/>
        <end position="896"/>
    </location>
</feature>
<dbReference type="SUPFAM" id="SSF52540">
    <property type="entry name" value="P-loop containing nucleoside triphosphate hydrolases"/>
    <property type="match status" value="2"/>
</dbReference>
<evidence type="ECO:0000259" key="10">
    <source>
        <dbReference type="PROSITE" id="PS50929"/>
    </source>
</evidence>
<dbReference type="PROSITE" id="PS50929">
    <property type="entry name" value="ABC_TM1F"/>
    <property type="match status" value="2"/>
</dbReference>
<dbReference type="InterPro" id="IPR027417">
    <property type="entry name" value="P-loop_NTPase"/>
</dbReference>
<evidence type="ECO:0000256" key="3">
    <source>
        <dbReference type="ARBA" id="ARBA00022692"/>
    </source>
</evidence>
<feature type="transmembrane region" description="Helical" evidence="8">
    <location>
        <begin position="392"/>
        <end position="410"/>
    </location>
</feature>
<evidence type="ECO:0000256" key="5">
    <source>
        <dbReference type="ARBA" id="ARBA00022840"/>
    </source>
</evidence>
<dbReference type="Pfam" id="PF00005">
    <property type="entry name" value="ABC_tran"/>
    <property type="match status" value="2"/>
</dbReference>
<evidence type="ECO:0000259" key="9">
    <source>
        <dbReference type="PROSITE" id="PS50893"/>
    </source>
</evidence>
<dbReference type="InterPro" id="IPR036640">
    <property type="entry name" value="ABC1_TM_sf"/>
</dbReference>
<dbReference type="PANTHER" id="PTHR24223">
    <property type="entry name" value="ATP-BINDING CASSETTE SUB-FAMILY C"/>
    <property type="match status" value="1"/>
</dbReference>
<dbReference type="PROSITE" id="PS00211">
    <property type="entry name" value="ABC_TRANSPORTER_1"/>
    <property type="match status" value="1"/>
</dbReference>
<comment type="subcellular location">
    <subcellularLocation>
        <location evidence="1">Membrane</location>
    </subcellularLocation>
</comment>
<feature type="transmembrane region" description="Helical" evidence="8">
    <location>
        <begin position="175"/>
        <end position="194"/>
    </location>
</feature>
<dbReference type="Gene3D" id="1.20.1560.10">
    <property type="entry name" value="ABC transporter type 1, transmembrane domain"/>
    <property type="match status" value="2"/>
</dbReference>
<evidence type="ECO:0000313" key="11">
    <source>
        <dbReference type="Proteomes" id="UP000694865"/>
    </source>
</evidence>
<keyword evidence="11" id="KW-1185">Reference proteome</keyword>
<dbReference type="InterPro" id="IPR050173">
    <property type="entry name" value="ABC_transporter_C-like"/>
</dbReference>
<dbReference type="InterPro" id="IPR011527">
    <property type="entry name" value="ABC1_TM_dom"/>
</dbReference>